<sequence length="497" mass="54802">MPDLPGPPSSSDIEDHDDDRTPVNRSNDVLGTLNFSTMKTPRPPGAWATTPLPSERDIIVRPSSTPPYRTNGSSSTTTPSPLATTPAPRAATLSRADSLPTQTPAPPGAWLATPANSSARRKSILKVRFDIDPGELESDTSMLDVTPPPTRKVVPPSMKANGDSGNVDEKGVKRETSPKSVSVRLLDAFGRETEVLDAPSQLSSSRSPPPAQSVASTSSQHQHRPDLPPPPVTPRSKSAIRIVDAMGREVEEPPEEPLKLENGFANGNGDARLVVRGRKKQEDRELDWNPDSRMVLSHNEALARVRRTIADLAGDLDEVDRSYDNLALDENRLGALEDASRAAKSARKRISDSLRYVQTAEDDLKMKFGSLRRGMNESKFLPSVQRTNGVTWARVNTWTVCAFLVIQLLLMVLMYRYSFVRARKMFLSTYYDGFNVDLYLHLTSHSPHYSPTPSNPFSWSSETTWSDVWGNVTTLVGDWAVQVVRREENVSGSWPPT</sequence>
<dbReference type="EMBL" id="JAEVFJ010000001">
    <property type="protein sequence ID" value="KAH8108093.1"/>
    <property type="molecule type" value="Genomic_DNA"/>
</dbReference>
<feature type="compositionally biased region" description="Low complexity" evidence="1">
    <location>
        <begin position="198"/>
        <end position="216"/>
    </location>
</feature>
<keyword evidence="4" id="KW-1185">Reference proteome</keyword>
<feature type="compositionally biased region" description="Polar residues" evidence="1">
    <location>
        <begin position="23"/>
        <end position="39"/>
    </location>
</feature>
<feature type="transmembrane region" description="Helical" evidence="2">
    <location>
        <begin position="395"/>
        <end position="415"/>
    </location>
</feature>
<name>A0A8K0XUZ3_9AGAR</name>
<gene>
    <name evidence="3" type="ORF">BXZ70DRAFT_35820</name>
</gene>
<feature type="compositionally biased region" description="Basic and acidic residues" evidence="1">
    <location>
        <begin position="167"/>
        <end position="177"/>
    </location>
</feature>
<feature type="compositionally biased region" description="Low complexity" evidence="1">
    <location>
        <begin position="73"/>
        <end position="96"/>
    </location>
</feature>
<evidence type="ECO:0000256" key="1">
    <source>
        <dbReference type="SAM" id="MobiDB-lite"/>
    </source>
</evidence>
<dbReference type="OrthoDB" id="3230534at2759"/>
<dbReference type="AlphaFoldDB" id="A0A8K0XUZ3"/>
<feature type="compositionally biased region" description="Polar residues" evidence="1">
    <location>
        <begin position="62"/>
        <end position="72"/>
    </location>
</feature>
<reference evidence="3" key="1">
    <citation type="journal article" date="2021" name="New Phytol.">
        <title>Evolutionary innovations through gain and loss of genes in the ectomycorrhizal Boletales.</title>
        <authorList>
            <person name="Wu G."/>
            <person name="Miyauchi S."/>
            <person name="Morin E."/>
            <person name="Kuo A."/>
            <person name="Drula E."/>
            <person name="Varga T."/>
            <person name="Kohler A."/>
            <person name="Feng B."/>
            <person name="Cao Y."/>
            <person name="Lipzen A."/>
            <person name="Daum C."/>
            <person name="Hundley H."/>
            <person name="Pangilinan J."/>
            <person name="Johnson J."/>
            <person name="Barry K."/>
            <person name="LaButti K."/>
            <person name="Ng V."/>
            <person name="Ahrendt S."/>
            <person name="Min B."/>
            <person name="Choi I.G."/>
            <person name="Park H."/>
            <person name="Plett J.M."/>
            <person name="Magnuson J."/>
            <person name="Spatafora J.W."/>
            <person name="Nagy L.G."/>
            <person name="Henrissat B."/>
            <person name="Grigoriev I.V."/>
            <person name="Yang Z.L."/>
            <person name="Xu J."/>
            <person name="Martin F.M."/>
        </authorList>
    </citation>
    <scope>NUCLEOTIDE SEQUENCE</scope>
    <source>
        <strain evidence="3">KKN 215</strain>
    </source>
</reference>
<accession>A0A8K0XUZ3</accession>
<proteinExistence type="predicted"/>
<organism evidence="3 4">
    <name type="scientific">Cristinia sonorae</name>
    <dbReference type="NCBI Taxonomy" id="1940300"/>
    <lineage>
        <taxon>Eukaryota</taxon>
        <taxon>Fungi</taxon>
        <taxon>Dikarya</taxon>
        <taxon>Basidiomycota</taxon>
        <taxon>Agaricomycotina</taxon>
        <taxon>Agaricomycetes</taxon>
        <taxon>Agaricomycetidae</taxon>
        <taxon>Agaricales</taxon>
        <taxon>Pleurotineae</taxon>
        <taxon>Stephanosporaceae</taxon>
        <taxon>Cristinia</taxon>
    </lineage>
</organism>
<evidence type="ECO:0000256" key="2">
    <source>
        <dbReference type="SAM" id="Phobius"/>
    </source>
</evidence>
<evidence type="ECO:0000313" key="3">
    <source>
        <dbReference type="EMBL" id="KAH8108093.1"/>
    </source>
</evidence>
<protein>
    <submittedName>
        <fullName evidence="3">Uncharacterized protein</fullName>
    </submittedName>
</protein>
<comment type="caution">
    <text evidence="3">The sequence shown here is derived from an EMBL/GenBank/DDBJ whole genome shotgun (WGS) entry which is preliminary data.</text>
</comment>
<feature type="region of interest" description="Disordered" evidence="1">
    <location>
        <begin position="1"/>
        <end position="237"/>
    </location>
</feature>
<keyword evidence="2" id="KW-1133">Transmembrane helix</keyword>
<keyword evidence="2" id="KW-0472">Membrane</keyword>
<keyword evidence="2" id="KW-0812">Transmembrane</keyword>
<dbReference type="Proteomes" id="UP000813824">
    <property type="component" value="Unassembled WGS sequence"/>
</dbReference>
<evidence type="ECO:0000313" key="4">
    <source>
        <dbReference type="Proteomes" id="UP000813824"/>
    </source>
</evidence>